<evidence type="ECO:0000313" key="13">
    <source>
        <dbReference type="EMBL" id="MEQ2521632.1"/>
    </source>
</evidence>
<dbReference type="PANTHER" id="PTHR36541">
    <property type="entry name" value="SUPEROXIDE REDUCTASE-RELATED"/>
    <property type="match status" value="1"/>
</dbReference>
<feature type="domain" description="Desulfoferrodoxin ferrous iron-binding" evidence="11">
    <location>
        <begin position="39"/>
        <end position="122"/>
    </location>
</feature>
<dbReference type="SUPFAM" id="SSF49367">
    <property type="entry name" value="Superoxide reductase-like"/>
    <property type="match status" value="1"/>
</dbReference>
<keyword evidence="14" id="KW-1185">Reference proteome</keyword>
<dbReference type="InterPro" id="IPR004462">
    <property type="entry name" value="Desulfoferrodoxin_N"/>
</dbReference>
<keyword evidence="6" id="KW-0249">Electron transport</keyword>
<evidence type="ECO:0000256" key="1">
    <source>
        <dbReference type="ARBA" id="ARBA00005941"/>
    </source>
</evidence>
<evidence type="ECO:0000259" key="11">
    <source>
        <dbReference type="Pfam" id="PF01880"/>
    </source>
</evidence>
<sequence>MKFYQCAHCGNQIIMLKDSGVPVVCCGEPMKQLIPGETDASLEKHVPDAVQKEQVVQVQVGRIAHPMTPEHRIEWIVLETNCGYLVRFLKPDEPPAAFFKLGRQEQPVAAYAFCNLHGLWKSSL</sequence>
<evidence type="ECO:0000256" key="3">
    <source>
        <dbReference type="ARBA" id="ARBA00014839"/>
    </source>
</evidence>
<dbReference type="Gene3D" id="2.60.40.730">
    <property type="entry name" value="SOR catalytic domain"/>
    <property type="match status" value="1"/>
</dbReference>
<evidence type="ECO:0000256" key="7">
    <source>
        <dbReference type="ARBA" id="ARBA00023004"/>
    </source>
</evidence>
<reference evidence="13 14" key="1">
    <citation type="submission" date="2024-03" db="EMBL/GenBank/DDBJ databases">
        <title>Human intestinal bacterial collection.</title>
        <authorList>
            <person name="Pauvert C."/>
            <person name="Hitch T.C.A."/>
            <person name="Clavel T."/>
        </authorList>
    </citation>
    <scope>NUCLEOTIDE SEQUENCE [LARGE SCALE GENOMIC DNA]</scope>
    <source>
        <strain evidence="13 14">CLA-JM-H11</strain>
    </source>
</reference>
<dbReference type="RefSeq" id="WP_349217095.1">
    <property type="nucleotide sequence ID" value="NZ_JBBMFA010000111.1"/>
</dbReference>
<dbReference type="PANTHER" id="PTHR36541:SF1">
    <property type="entry name" value="SUPEROXIDE REDUCTASE-RELATED"/>
    <property type="match status" value="1"/>
</dbReference>
<organism evidence="13 14">
    <name type="scientific">Ruthenibacterium intestinale</name>
    <dbReference type="NCBI Taxonomy" id="3133163"/>
    <lineage>
        <taxon>Bacteria</taxon>
        <taxon>Bacillati</taxon>
        <taxon>Bacillota</taxon>
        <taxon>Clostridia</taxon>
        <taxon>Eubacteriales</taxon>
        <taxon>Oscillospiraceae</taxon>
        <taxon>Ruthenibacterium</taxon>
    </lineage>
</organism>
<protein>
    <recommendedName>
        <fullName evidence="3">Desulfoferrodoxin</fullName>
        <ecNumber evidence="2">1.15.1.2</ecNumber>
    </recommendedName>
    <alternativeName>
        <fullName evidence="9">Superoxide reductase</fullName>
    </alternativeName>
</protein>
<accession>A0ABV1GIG5</accession>
<keyword evidence="7" id="KW-0408">Iron</keyword>
<dbReference type="Pfam" id="PF01880">
    <property type="entry name" value="Desulfoferrodox"/>
    <property type="match status" value="1"/>
</dbReference>
<dbReference type="InterPro" id="IPR002742">
    <property type="entry name" value="Desulfoferrodoxin_Fe-bd_dom"/>
</dbReference>
<dbReference type="EMBL" id="JBBMFA010000111">
    <property type="protein sequence ID" value="MEQ2521632.1"/>
    <property type="molecule type" value="Genomic_DNA"/>
</dbReference>
<comment type="caution">
    <text evidence="13">The sequence shown here is derived from an EMBL/GenBank/DDBJ whole genome shotgun (WGS) entry which is preliminary data.</text>
</comment>
<dbReference type="Pfam" id="PF06397">
    <property type="entry name" value="Desulfoferrod_N"/>
    <property type="match status" value="1"/>
</dbReference>
<name>A0ABV1GIG5_9FIRM</name>
<proteinExistence type="inferred from homology"/>
<comment type="similarity">
    <text evidence="1">Belongs to the desulfoferrodoxin family.</text>
</comment>
<feature type="domain" description="Desulfoferrodoxin N-terminal" evidence="12">
    <location>
        <begin position="2"/>
        <end position="32"/>
    </location>
</feature>
<evidence type="ECO:0000256" key="5">
    <source>
        <dbReference type="ARBA" id="ARBA00022723"/>
    </source>
</evidence>
<evidence type="ECO:0000256" key="2">
    <source>
        <dbReference type="ARBA" id="ARBA00012679"/>
    </source>
</evidence>
<evidence type="ECO:0000313" key="14">
    <source>
        <dbReference type="Proteomes" id="UP001477672"/>
    </source>
</evidence>
<evidence type="ECO:0000256" key="8">
    <source>
        <dbReference type="ARBA" id="ARBA00024690"/>
    </source>
</evidence>
<dbReference type="InterPro" id="IPR036073">
    <property type="entry name" value="Desulfoferrodoxin_Fe-bd_dom_sf"/>
</dbReference>
<evidence type="ECO:0000259" key="12">
    <source>
        <dbReference type="Pfam" id="PF06397"/>
    </source>
</evidence>
<dbReference type="SUPFAM" id="SSF57802">
    <property type="entry name" value="Rubredoxin-like"/>
    <property type="match status" value="1"/>
</dbReference>
<comment type="function">
    <text evidence="8">Catalyzes the one-electron reduction of superoxide anion radical to hydrogen peroxide at a nonheme ferrous iron center. Plays a fundamental role in case of oxidative stress via its superoxide detoxification activity.</text>
</comment>
<gene>
    <name evidence="13" type="ORF">WMO24_14525</name>
</gene>
<keyword evidence="5" id="KW-0479">Metal-binding</keyword>
<evidence type="ECO:0000256" key="9">
    <source>
        <dbReference type="ARBA" id="ARBA00031398"/>
    </source>
</evidence>
<dbReference type="EC" id="1.15.1.2" evidence="2"/>
<evidence type="ECO:0000256" key="4">
    <source>
        <dbReference type="ARBA" id="ARBA00022448"/>
    </source>
</evidence>
<comment type="catalytic activity">
    <reaction evidence="10">
        <text>reduced [rubredoxin] + superoxide + 2 H(+) = oxidized [rubredoxin] + H2O2</text>
        <dbReference type="Rhea" id="RHEA:21324"/>
        <dbReference type="Rhea" id="RHEA-COMP:10302"/>
        <dbReference type="Rhea" id="RHEA-COMP:10303"/>
        <dbReference type="ChEBI" id="CHEBI:15378"/>
        <dbReference type="ChEBI" id="CHEBI:16240"/>
        <dbReference type="ChEBI" id="CHEBI:18421"/>
        <dbReference type="ChEBI" id="CHEBI:29033"/>
        <dbReference type="ChEBI" id="CHEBI:29034"/>
        <dbReference type="EC" id="1.15.1.2"/>
    </reaction>
</comment>
<evidence type="ECO:0000256" key="6">
    <source>
        <dbReference type="ARBA" id="ARBA00022982"/>
    </source>
</evidence>
<keyword evidence="4" id="KW-0813">Transport</keyword>
<dbReference type="Proteomes" id="UP001477672">
    <property type="component" value="Unassembled WGS sequence"/>
</dbReference>
<evidence type="ECO:0000256" key="10">
    <source>
        <dbReference type="ARBA" id="ARBA00047448"/>
    </source>
</evidence>
<dbReference type="InterPro" id="IPR051233">
    <property type="entry name" value="Desulfoferrodoxin_SOR"/>
</dbReference>